<evidence type="ECO:0000256" key="1">
    <source>
        <dbReference type="ARBA" id="ARBA00007447"/>
    </source>
</evidence>
<protein>
    <submittedName>
        <fullName evidence="10">Lysosomal aspartic protease-like</fullName>
    </submittedName>
</protein>
<keyword evidence="4" id="KW-0378">Hydrolase</keyword>
<keyword evidence="5 7" id="KW-1015">Disulfide bond</keyword>
<dbReference type="InterPro" id="IPR033121">
    <property type="entry name" value="PEPTIDASE_A1"/>
</dbReference>
<comment type="similarity">
    <text evidence="1">Belongs to the peptidase A1 family.</text>
</comment>
<feature type="disulfide bond" evidence="7">
    <location>
        <begin position="156"/>
        <end position="160"/>
    </location>
</feature>
<evidence type="ECO:0000256" key="7">
    <source>
        <dbReference type="PIRSR" id="PIRSR601461-2"/>
    </source>
</evidence>
<dbReference type="GO" id="GO:0004190">
    <property type="term" value="F:aspartic-type endopeptidase activity"/>
    <property type="evidence" value="ECO:0007669"/>
    <property type="project" value="UniProtKB-KW"/>
</dbReference>
<dbReference type="GO" id="GO:0006508">
    <property type="term" value="P:proteolysis"/>
    <property type="evidence" value="ECO:0007669"/>
    <property type="project" value="UniProtKB-KW"/>
</dbReference>
<gene>
    <name evidence="10" type="primary">LOC112459395</name>
</gene>
<dbReference type="Gene3D" id="2.40.70.10">
    <property type="entry name" value="Acid Proteases"/>
    <property type="match status" value="2"/>
</dbReference>
<feature type="domain" description="Peptidase A1" evidence="8">
    <location>
        <begin position="1"/>
        <end position="270"/>
    </location>
</feature>
<evidence type="ECO:0000313" key="10">
    <source>
        <dbReference type="RefSeq" id="XP_024879230.1"/>
    </source>
</evidence>
<feature type="non-terminal residue" evidence="10">
    <location>
        <position position="1"/>
    </location>
</feature>
<evidence type="ECO:0000256" key="4">
    <source>
        <dbReference type="ARBA" id="ARBA00022801"/>
    </source>
</evidence>
<dbReference type="GeneID" id="112459395"/>
<keyword evidence="2" id="KW-0645">Protease</keyword>
<keyword evidence="6" id="KW-0325">Glycoprotein</keyword>
<dbReference type="PANTHER" id="PTHR47966">
    <property type="entry name" value="BETA-SITE APP-CLEAVING ENZYME, ISOFORM A-RELATED"/>
    <property type="match status" value="1"/>
</dbReference>
<dbReference type="Pfam" id="PF00026">
    <property type="entry name" value="Asp"/>
    <property type="match status" value="1"/>
</dbReference>
<dbReference type="PROSITE" id="PS51767">
    <property type="entry name" value="PEPTIDASE_A1"/>
    <property type="match status" value="1"/>
</dbReference>
<evidence type="ECO:0000259" key="8">
    <source>
        <dbReference type="PROSITE" id="PS51767"/>
    </source>
</evidence>
<dbReference type="SUPFAM" id="SSF50630">
    <property type="entry name" value="Acid proteases"/>
    <property type="match status" value="1"/>
</dbReference>
<dbReference type="InterPro" id="IPR021109">
    <property type="entry name" value="Peptidase_aspartic_dom_sf"/>
</dbReference>
<dbReference type="PANTHER" id="PTHR47966:SF51">
    <property type="entry name" value="BETA-SITE APP-CLEAVING ENZYME, ISOFORM A-RELATED"/>
    <property type="match status" value="1"/>
</dbReference>
<evidence type="ECO:0000313" key="9">
    <source>
        <dbReference type="Proteomes" id="UP000504618"/>
    </source>
</evidence>
<organism evidence="9 10">
    <name type="scientific">Temnothorax curvispinosus</name>
    <dbReference type="NCBI Taxonomy" id="300111"/>
    <lineage>
        <taxon>Eukaryota</taxon>
        <taxon>Metazoa</taxon>
        <taxon>Ecdysozoa</taxon>
        <taxon>Arthropoda</taxon>
        <taxon>Hexapoda</taxon>
        <taxon>Insecta</taxon>
        <taxon>Pterygota</taxon>
        <taxon>Neoptera</taxon>
        <taxon>Endopterygota</taxon>
        <taxon>Hymenoptera</taxon>
        <taxon>Apocrita</taxon>
        <taxon>Aculeata</taxon>
        <taxon>Formicoidea</taxon>
        <taxon>Formicidae</taxon>
        <taxon>Myrmicinae</taxon>
        <taxon>Temnothorax</taxon>
    </lineage>
</organism>
<dbReference type="RefSeq" id="XP_024879230.1">
    <property type="nucleotide sequence ID" value="XM_025023462.1"/>
</dbReference>
<dbReference type="Proteomes" id="UP000504618">
    <property type="component" value="Unplaced"/>
</dbReference>
<dbReference type="Gene3D" id="2.60.40.1960">
    <property type="match status" value="1"/>
</dbReference>
<evidence type="ECO:0000256" key="6">
    <source>
        <dbReference type="ARBA" id="ARBA00023180"/>
    </source>
</evidence>
<dbReference type="FunFam" id="2.40.70.10:FF:000002">
    <property type="entry name" value="Vacuolar aspartic proteinase"/>
    <property type="match status" value="1"/>
</dbReference>
<evidence type="ECO:0000256" key="2">
    <source>
        <dbReference type="ARBA" id="ARBA00022670"/>
    </source>
</evidence>
<keyword evidence="9" id="KW-1185">Reference proteome</keyword>
<evidence type="ECO:0000256" key="3">
    <source>
        <dbReference type="ARBA" id="ARBA00022750"/>
    </source>
</evidence>
<dbReference type="InterPro" id="IPR001461">
    <property type="entry name" value="Aspartic_peptidase_A1"/>
</dbReference>
<reference evidence="10" key="1">
    <citation type="submission" date="2025-08" db="UniProtKB">
        <authorList>
            <consortium name="RefSeq"/>
        </authorList>
    </citation>
    <scope>IDENTIFICATION</scope>
    <source>
        <tissue evidence="10">Whole body</tissue>
    </source>
</reference>
<proteinExistence type="inferred from homology"/>
<keyword evidence="3" id="KW-0064">Aspartyl protease</keyword>
<dbReference type="FunFam" id="2.40.70.10:FF:000008">
    <property type="entry name" value="Cathepsin D"/>
    <property type="match status" value="1"/>
</dbReference>
<name>A0A6J1QEU4_9HYME</name>
<accession>A0A6J1QEU4</accession>
<evidence type="ECO:0000256" key="5">
    <source>
        <dbReference type="ARBA" id="ARBA00023157"/>
    </source>
</evidence>
<sequence length="274" mass="30593">KHDKYDNTKSTTYIPQNDPFFIDYAKGNVSGFLSTDDVIIAGLKVSNQTFGEALDFATSFWDSAQCDGVLGMGYPALSVFKKPTVFQNMIDKHVVSQPIFSFYLNRNATDVFGRELILGGTDSSHYEGEFTYVNVPHKAYWQFEMDMIQVKNYTSCAEGCQAIVDTGASVMGGPPGTIKAIYREIGVVNDTVKCDEISNLPDINFVIGGKTLRLTGQDYILKMTEGEIDVCIPAFHEVIPYNELEWILGYPFVGRYYTKFDMGNNQVGFALAKR</sequence>
<dbReference type="AlphaFoldDB" id="A0A6J1QEU4"/>
<dbReference type="OrthoDB" id="771136at2759"/>
<dbReference type="PRINTS" id="PR00792">
    <property type="entry name" value="PEPSIN"/>
</dbReference>